<dbReference type="PROSITE" id="PS50995">
    <property type="entry name" value="HTH_MARR_2"/>
    <property type="match status" value="1"/>
</dbReference>
<organism evidence="5 6">
    <name type="scientific">Nostoc parmelioides FACHB-3921</name>
    <dbReference type="NCBI Taxonomy" id="2692909"/>
    <lineage>
        <taxon>Bacteria</taxon>
        <taxon>Bacillati</taxon>
        <taxon>Cyanobacteriota</taxon>
        <taxon>Cyanophyceae</taxon>
        <taxon>Nostocales</taxon>
        <taxon>Nostocaceae</taxon>
        <taxon>Nostoc</taxon>
    </lineage>
</organism>
<dbReference type="InterPro" id="IPR023187">
    <property type="entry name" value="Tscrpt_reg_MarR-type_CS"/>
</dbReference>
<evidence type="ECO:0000313" key="5">
    <source>
        <dbReference type="EMBL" id="MBD2251338.1"/>
    </source>
</evidence>
<dbReference type="PANTHER" id="PTHR42756">
    <property type="entry name" value="TRANSCRIPTIONAL REGULATOR, MARR"/>
    <property type="match status" value="1"/>
</dbReference>
<evidence type="ECO:0000259" key="4">
    <source>
        <dbReference type="PROSITE" id="PS50995"/>
    </source>
</evidence>
<protein>
    <submittedName>
        <fullName evidence="5">MarR family transcriptional regulator</fullName>
    </submittedName>
</protein>
<dbReference type="Pfam" id="PF01047">
    <property type="entry name" value="MarR"/>
    <property type="match status" value="1"/>
</dbReference>
<evidence type="ECO:0000256" key="3">
    <source>
        <dbReference type="ARBA" id="ARBA00023163"/>
    </source>
</evidence>
<reference evidence="5 6" key="1">
    <citation type="journal article" date="2020" name="ISME J.">
        <title>Comparative genomics reveals insights into cyanobacterial evolution and habitat adaptation.</title>
        <authorList>
            <person name="Chen M.Y."/>
            <person name="Teng W.K."/>
            <person name="Zhao L."/>
            <person name="Hu C.X."/>
            <person name="Zhou Y.K."/>
            <person name="Han B.P."/>
            <person name="Song L.R."/>
            <person name="Shu W.S."/>
        </authorList>
    </citation>
    <scope>NUCLEOTIDE SEQUENCE [LARGE SCALE GENOMIC DNA]</scope>
    <source>
        <strain evidence="5 6">FACHB-3921</strain>
    </source>
</reference>
<proteinExistence type="predicted"/>
<dbReference type="PRINTS" id="PR00598">
    <property type="entry name" value="HTHMARR"/>
</dbReference>
<comment type="caution">
    <text evidence="5">The sequence shown here is derived from an EMBL/GenBank/DDBJ whole genome shotgun (WGS) entry which is preliminary data.</text>
</comment>
<dbReference type="PANTHER" id="PTHR42756:SF1">
    <property type="entry name" value="TRANSCRIPTIONAL REPRESSOR OF EMRAB OPERON"/>
    <property type="match status" value="1"/>
</dbReference>
<keyword evidence="1" id="KW-0805">Transcription regulation</keyword>
<evidence type="ECO:0000256" key="1">
    <source>
        <dbReference type="ARBA" id="ARBA00023015"/>
    </source>
</evidence>
<dbReference type="InterPro" id="IPR036388">
    <property type="entry name" value="WH-like_DNA-bd_sf"/>
</dbReference>
<evidence type="ECO:0000256" key="2">
    <source>
        <dbReference type="ARBA" id="ARBA00023125"/>
    </source>
</evidence>
<dbReference type="SUPFAM" id="SSF46785">
    <property type="entry name" value="Winged helix' DNA-binding domain"/>
    <property type="match status" value="1"/>
</dbReference>
<sequence length="121" mass="13489">MIDPLGMPLVTQVVSGEQADDGLYIPAYQQIAATRKGVDCSSGTMTYRIDRLEQAELVKRVPDSSDRRGVLIELTNKGFNLIEKAVKAHVANLHRILSALEESERQALTHLLRKLLVSFEE</sequence>
<evidence type="ECO:0000313" key="6">
    <source>
        <dbReference type="Proteomes" id="UP000621307"/>
    </source>
</evidence>
<dbReference type="InterPro" id="IPR036390">
    <property type="entry name" value="WH_DNA-bd_sf"/>
</dbReference>
<dbReference type="Gene3D" id="1.10.10.10">
    <property type="entry name" value="Winged helix-like DNA-binding domain superfamily/Winged helix DNA-binding domain"/>
    <property type="match status" value="1"/>
</dbReference>
<dbReference type="PROSITE" id="PS01117">
    <property type="entry name" value="HTH_MARR_1"/>
    <property type="match status" value="1"/>
</dbReference>
<keyword evidence="6" id="KW-1185">Reference proteome</keyword>
<accession>A0ABR8BB73</accession>
<dbReference type="SMART" id="SM00347">
    <property type="entry name" value="HTH_MARR"/>
    <property type="match status" value="1"/>
</dbReference>
<feature type="domain" description="HTH marR-type" evidence="4">
    <location>
        <begin position="1"/>
        <end position="117"/>
    </location>
</feature>
<gene>
    <name evidence="5" type="ORF">H6G14_08445</name>
</gene>
<keyword evidence="3" id="KW-0804">Transcription</keyword>
<dbReference type="EMBL" id="JACJQL010000009">
    <property type="protein sequence ID" value="MBD2251338.1"/>
    <property type="molecule type" value="Genomic_DNA"/>
</dbReference>
<dbReference type="InterPro" id="IPR000835">
    <property type="entry name" value="HTH_MarR-typ"/>
</dbReference>
<keyword evidence="2" id="KW-0238">DNA-binding</keyword>
<dbReference type="Proteomes" id="UP000621307">
    <property type="component" value="Unassembled WGS sequence"/>
</dbReference>
<name>A0ABR8BB73_9NOSO</name>